<comment type="caution">
    <text evidence="3">The sequence shown here is derived from an EMBL/GenBank/DDBJ whole genome shotgun (WGS) entry which is preliminary data.</text>
</comment>
<dbReference type="PANTHER" id="PTHR39428:SF3">
    <property type="entry name" value="DEAZAFLAVIN-DEPENDENT NITROREDUCTASE"/>
    <property type="match status" value="1"/>
</dbReference>
<dbReference type="Pfam" id="PF04075">
    <property type="entry name" value="F420H2_quin_red"/>
    <property type="match status" value="1"/>
</dbReference>
<organism evidence="3 4">
    <name type="scientific">Patulibacter brassicae</name>
    <dbReference type="NCBI Taxonomy" id="1705717"/>
    <lineage>
        <taxon>Bacteria</taxon>
        <taxon>Bacillati</taxon>
        <taxon>Actinomycetota</taxon>
        <taxon>Thermoleophilia</taxon>
        <taxon>Solirubrobacterales</taxon>
        <taxon>Patulibacteraceae</taxon>
        <taxon>Patulibacter</taxon>
    </lineage>
</organism>
<evidence type="ECO:0000313" key="3">
    <source>
        <dbReference type="EMBL" id="MDX8150655.1"/>
    </source>
</evidence>
<dbReference type="Gene3D" id="2.30.110.10">
    <property type="entry name" value="Electron Transport, Fmn-binding Protein, Chain A"/>
    <property type="match status" value="1"/>
</dbReference>
<protein>
    <submittedName>
        <fullName evidence="3">Nitroreductase family deazaflavin-dependent oxidoreductase</fullName>
    </submittedName>
</protein>
<dbReference type="PANTHER" id="PTHR39428">
    <property type="entry name" value="F420H(2)-DEPENDENT QUINONE REDUCTASE RV1261C"/>
    <property type="match status" value="1"/>
</dbReference>
<dbReference type="InterPro" id="IPR012349">
    <property type="entry name" value="Split_barrel_FMN-bd"/>
</dbReference>
<comment type="similarity">
    <text evidence="1">Belongs to the F420H(2)-dependent quinone reductase family.</text>
</comment>
<proteinExistence type="inferred from homology"/>
<keyword evidence="4" id="KW-1185">Reference proteome</keyword>
<gene>
    <name evidence="3" type="ORF">SK069_03535</name>
</gene>
<evidence type="ECO:0000256" key="1">
    <source>
        <dbReference type="ARBA" id="ARBA00008710"/>
    </source>
</evidence>
<comment type="catalytic activity">
    <reaction evidence="2">
        <text>oxidized coenzyme F420-(gamma-L-Glu)(n) + a quinol + H(+) = reduced coenzyme F420-(gamma-L-Glu)(n) + a quinone</text>
        <dbReference type="Rhea" id="RHEA:39663"/>
        <dbReference type="Rhea" id="RHEA-COMP:12939"/>
        <dbReference type="Rhea" id="RHEA-COMP:14378"/>
        <dbReference type="ChEBI" id="CHEBI:15378"/>
        <dbReference type="ChEBI" id="CHEBI:24646"/>
        <dbReference type="ChEBI" id="CHEBI:132124"/>
        <dbReference type="ChEBI" id="CHEBI:133980"/>
        <dbReference type="ChEBI" id="CHEBI:139511"/>
    </reaction>
</comment>
<dbReference type="InterPro" id="IPR004378">
    <property type="entry name" value="F420H2_quin_Rdtase"/>
</dbReference>
<dbReference type="SUPFAM" id="SSF50475">
    <property type="entry name" value="FMN-binding split barrel"/>
    <property type="match status" value="1"/>
</dbReference>
<reference evidence="3 4" key="1">
    <citation type="submission" date="2023-11" db="EMBL/GenBank/DDBJ databases">
        <authorList>
            <person name="Xu M."/>
            <person name="Jiang T."/>
        </authorList>
    </citation>
    <scope>NUCLEOTIDE SEQUENCE [LARGE SCALE GENOMIC DNA]</scope>
    <source>
        <strain evidence="3 4">SD</strain>
    </source>
</reference>
<evidence type="ECO:0000313" key="4">
    <source>
        <dbReference type="Proteomes" id="UP001277761"/>
    </source>
</evidence>
<sequence>MPLTGTYVPSRSDWAREQAETYEATGGAEAGDLRGVPVVVITSVGAKTGHLRKHPVMRVEHEGEYAVVASKGGADEHPAWFNNLVANPHVELQDGPARRDYDARIVEGDERATWWERAVAVWPDYADYQQKTDREIPVFVLTPRAG</sequence>
<name>A0ABU4VFR3_9ACTN</name>
<dbReference type="NCBIfam" id="TIGR00026">
    <property type="entry name" value="hi_GC_TIGR00026"/>
    <property type="match status" value="1"/>
</dbReference>
<evidence type="ECO:0000256" key="2">
    <source>
        <dbReference type="ARBA" id="ARBA00049106"/>
    </source>
</evidence>
<dbReference type="EMBL" id="JAXAVX010000001">
    <property type="protein sequence ID" value="MDX8150655.1"/>
    <property type="molecule type" value="Genomic_DNA"/>
</dbReference>
<dbReference type="Proteomes" id="UP001277761">
    <property type="component" value="Unassembled WGS sequence"/>
</dbReference>
<dbReference type="RefSeq" id="WP_319952800.1">
    <property type="nucleotide sequence ID" value="NZ_JAXAVX010000001.1"/>
</dbReference>
<accession>A0ABU4VFR3</accession>